<sequence>MTFFHDEAHRQNVLHCLRKKNRIYPDGKADNYYLSALYILLSTKNDLDKKTRRFIDGEGIYFEKMLSTQDFPSSEKKLIKLAANLFNTSMEVSPSELINTLDDENFQMALQAIFLRRTGCHVRDLLPAVEAVPELEQEDDEEMERY</sequence>
<dbReference type="RefSeq" id="WP_075365013.1">
    <property type="nucleotide sequence ID" value="NZ_MLBF01000015.1"/>
</dbReference>
<organism evidence="1 2">
    <name type="scientific">Desulfosporosinus metallidurans</name>
    <dbReference type="NCBI Taxonomy" id="1888891"/>
    <lineage>
        <taxon>Bacteria</taxon>
        <taxon>Bacillati</taxon>
        <taxon>Bacillota</taxon>
        <taxon>Clostridia</taxon>
        <taxon>Eubacteriales</taxon>
        <taxon>Desulfitobacteriaceae</taxon>
        <taxon>Desulfosporosinus</taxon>
    </lineage>
</organism>
<evidence type="ECO:0000313" key="2">
    <source>
        <dbReference type="Proteomes" id="UP000186102"/>
    </source>
</evidence>
<dbReference type="Pfam" id="PF19552">
    <property type="entry name" value="DUF6075"/>
    <property type="match status" value="1"/>
</dbReference>
<reference evidence="1 2" key="1">
    <citation type="submission" date="2016-09" db="EMBL/GenBank/DDBJ databases">
        <title>Complete genome of Desulfosporosinus sp. OL.</title>
        <authorList>
            <person name="Mardanov A."/>
            <person name="Beletsky A."/>
            <person name="Panova A."/>
            <person name="Karnachuk O."/>
            <person name="Ravin N."/>
        </authorList>
    </citation>
    <scope>NUCLEOTIDE SEQUENCE [LARGE SCALE GENOMIC DNA]</scope>
    <source>
        <strain evidence="1 2">OL</strain>
    </source>
</reference>
<keyword evidence="2" id="KW-1185">Reference proteome</keyword>
<dbReference type="STRING" id="1888891.DSOL_2396"/>
<dbReference type="InterPro" id="IPR045721">
    <property type="entry name" value="DUF6075"/>
</dbReference>
<dbReference type="AlphaFoldDB" id="A0A1Q8QWL2"/>
<proteinExistence type="predicted"/>
<gene>
    <name evidence="1" type="ORF">DSOL_2396</name>
</gene>
<comment type="caution">
    <text evidence="1">The sequence shown here is derived from an EMBL/GenBank/DDBJ whole genome shotgun (WGS) entry which is preliminary data.</text>
</comment>
<protein>
    <submittedName>
        <fullName evidence="1">Uncharacterized protein</fullName>
    </submittedName>
</protein>
<name>A0A1Q8QWL2_9FIRM</name>
<dbReference type="EMBL" id="MLBF01000015">
    <property type="protein sequence ID" value="OLN31708.1"/>
    <property type="molecule type" value="Genomic_DNA"/>
</dbReference>
<evidence type="ECO:0000313" key="1">
    <source>
        <dbReference type="EMBL" id="OLN31708.1"/>
    </source>
</evidence>
<dbReference type="OrthoDB" id="1797876at2"/>
<accession>A0A1Q8QWL2</accession>
<dbReference type="Proteomes" id="UP000186102">
    <property type="component" value="Unassembled WGS sequence"/>
</dbReference>